<feature type="compositionally biased region" description="Polar residues" evidence="1">
    <location>
        <begin position="56"/>
        <end position="66"/>
    </location>
</feature>
<feature type="region of interest" description="Disordered" evidence="1">
    <location>
        <begin position="51"/>
        <end position="72"/>
    </location>
</feature>
<dbReference type="RefSeq" id="WP_042905745.1">
    <property type="nucleotide sequence ID" value="NZ_CBCRUP010000003.1"/>
</dbReference>
<dbReference type="EMBL" id="CP071491">
    <property type="protein sequence ID" value="QSX17540.1"/>
    <property type="molecule type" value="Genomic_DNA"/>
</dbReference>
<feature type="domain" description="Factor H binding protein-like C-terminal" evidence="3">
    <location>
        <begin position="284"/>
        <end position="374"/>
    </location>
</feature>
<dbReference type="AlphaFoldDB" id="A0A084EY46"/>
<organism evidence="4 5">
    <name type="scientific">Glaesserella parasuis</name>
    <name type="common">Haemophilus parasuis</name>
    <dbReference type="NCBI Taxonomy" id="738"/>
    <lineage>
        <taxon>Bacteria</taxon>
        <taxon>Pseudomonadati</taxon>
        <taxon>Pseudomonadota</taxon>
        <taxon>Gammaproteobacteria</taxon>
        <taxon>Pasteurellales</taxon>
        <taxon>Pasteurellaceae</taxon>
        <taxon>Glaesserella</taxon>
    </lineage>
</organism>
<proteinExistence type="predicted"/>
<dbReference type="Gene3D" id="2.40.160.90">
    <property type="match status" value="1"/>
</dbReference>
<dbReference type="SUPFAM" id="SSF56925">
    <property type="entry name" value="OMPA-like"/>
    <property type="match status" value="1"/>
</dbReference>
<feature type="signal peptide" evidence="2">
    <location>
        <begin position="1"/>
        <end position="20"/>
    </location>
</feature>
<dbReference type="Proteomes" id="UP000662736">
    <property type="component" value="Chromosome"/>
</dbReference>
<dbReference type="PROSITE" id="PS51257">
    <property type="entry name" value="PROKAR_LIPOPROTEIN"/>
    <property type="match status" value="1"/>
</dbReference>
<sequence length="385" mass="41483">MRLSVKTAAMAILVSLGVTACSSGGGGGGSSAPANNPEQAKQIEALKKQVEAEQQAVKSAQDNANQASEKVKASEAAKAKAEAELAKALQALKDAENATAEEKAKAQSAADKAAKDLAEAQDKIASLEEELAPIRAEAERKRLEAEEEAKKWAFLTQSGEWRHIARGDGLKGYAEHAYIDGKAWYLDPIGASESLVLQNGIDFNKNTISNNVQILPVYASRQSISGEKQTFQVANVHFINQEYSTYLNWSYSDNINDDDLRRSAGYVALPTSQNSEYIKTPVIATYQGKALGIENYNIDTKNVYEGEFSLIADFKNESVKGNIANLNGKNYVLEKGNINISDQGNLIFSGKVDNNLDYKGVFSGPNAEEVVGTAGTDISFGGKRQ</sequence>
<accession>A0A084EY46</accession>
<reference evidence="4" key="1">
    <citation type="submission" date="2021-03" db="EMBL/GenBank/DDBJ databases">
        <title>Characterization of a novel Integrative Conjugative Element in Glaesserella parasuis.</title>
        <authorList>
            <person name="Hu G."/>
            <person name="Sun H."/>
        </authorList>
    </citation>
    <scope>NUCLEOTIDE SEQUENCE</scope>
    <source>
        <strain evidence="4">GHP1807</strain>
    </source>
</reference>
<evidence type="ECO:0000313" key="5">
    <source>
        <dbReference type="Proteomes" id="UP000662736"/>
    </source>
</evidence>
<name>A0A084EY46_GLAPU</name>
<dbReference type="InterPro" id="IPR011250">
    <property type="entry name" value="OMP/PagP_B-barrel"/>
</dbReference>
<protein>
    <recommendedName>
        <fullName evidence="3">Factor H binding protein-like C-terminal domain-containing protein</fullName>
    </recommendedName>
</protein>
<evidence type="ECO:0000259" key="3">
    <source>
        <dbReference type="Pfam" id="PF08794"/>
    </source>
</evidence>
<keyword evidence="2" id="KW-0732">Signal</keyword>
<evidence type="ECO:0000313" key="4">
    <source>
        <dbReference type="EMBL" id="QSX17540.1"/>
    </source>
</evidence>
<dbReference type="InterPro" id="IPR014902">
    <property type="entry name" value="FHBP-like_C"/>
</dbReference>
<evidence type="ECO:0000256" key="2">
    <source>
        <dbReference type="SAM" id="SignalP"/>
    </source>
</evidence>
<feature type="chain" id="PRO_5001774767" description="Factor H binding protein-like C-terminal domain-containing protein" evidence="2">
    <location>
        <begin position="21"/>
        <end position="385"/>
    </location>
</feature>
<dbReference type="Pfam" id="PF08794">
    <property type="entry name" value="FHBP_C"/>
    <property type="match status" value="1"/>
</dbReference>
<gene>
    <name evidence="4" type="ORF">J1G54_03105</name>
</gene>
<evidence type="ECO:0000256" key="1">
    <source>
        <dbReference type="SAM" id="MobiDB-lite"/>
    </source>
</evidence>